<evidence type="ECO:0000313" key="2">
    <source>
        <dbReference type="Proteomes" id="UP000238322"/>
    </source>
</evidence>
<dbReference type="InterPro" id="IPR046788">
    <property type="entry name" value="Methyltransf_35"/>
</dbReference>
<proteinExistence type="predicted"/>
<gene>
    <name evidence="1" type="ORF">C5Y83_08040</name>
</gene>
<name>A0A2S8FUM1_9BACT</name>
<dbReference type="AlphaFoldDB" id="A0A2S8FUM1"/>
<dbReference type="Proteomes" id="UP000238322">
    <property type="component" value="Unassembled WGS sequence"/>
</dbReference>
<accession>A0A2S8FUM1</accession>
<comment type="caution">
    <text evidence="1">The sequence shown here is derived from an EMBL/GenBank/DDBJ whole genome shotgun (WGS) entry which is preliminary data.</text>
</comment>
<protein>
    <submittedName>
        <fullName evidence="1">Uncharacterized protein</fullName>
    </submittedName>
</protein>
<dbReference type="EMBL" id="PUHY01000006">
    <property type="protein sequence ID" value="PQO35878.1"/>
    <property type="molecule type" value="Genomic_DNA"/>
</dbReference>
<organism evidence="1 2">
    <name type="scientific">Blastopirellula marina</name>
    <dbReference type="NCBI Taxonomy" id="124"/>
    <lineage>
        <taxon>Bacteria</taxon>
        <taxon>Pseudomonadati</taxon>
        <taxon>Planctomycetota</taxon>
        <taxon>Planctomycetia</taxon>
        <taxon>Pirellulales</taxon>
        <taxon>Pirellulaceae</taxon>
        <taxon>Blastopirellula</taxon>
    </lineage>
</organism>
<reference evidence="1 2" key="1">
    <citation type="submission" date="2018-02" db="EMBL/GenBank/DDBJ databases">
        <title>Comparative genomes isolates from brazilian mangrove.</title>
        <authorList>
            <person name="Araujo J.E."/>
            <person name="Taketani R.G."/>
            <person name="Silva M.C.P."/>
            <person name="Loureco M.V."/>
            <person name="Andreote F.D."/>
        </authorList>
    </citation>
    <scope>NUCLEOTIDE SEQUENCE [LARGE SCALE GENOMIC DNA]</scope>
    <source>
        <strain evidence="1 2">Hex-1 MGV</strain>
    </source>
</reference>
<dbReference type="RefSeq" id="WP_105329167.1">
    <property type="nucleotide sequence ID" value="NZ_PUHY01000006.1"/>
</dbReference>
<sequence>MSGHDVPYQLRTNKYVERQLFLDVLDFVRIWNGPSHYVYASMGGRFLEDFKQINHRFAIERMISIELDSTTCDRQKYNRLGFIECLNKHSTEFVNDLDQLVGEYEEHRFIVWLDFALANKRGEQLDDFRNLVSKLSSGDVVKITLNANPQSFRRPTDPLTVKDFDKYLKDPDSPTHSSFESYVRSVLGTAEEEGTEAALSRVLRLSEEEYQAVCLGELKKQLDENWPANGATSEILNPTDFAKFLGESIGRAASRGNASNDLELIPLALFRYRDGDHQMMTATGIIADAALRQTISQDESFAEWPLRSNDWGTVTEITVPDLSAKERHHIDGMISADNTPSVIHGELPFRLDRNDQKSLRLLEKYVIHYRRYPAFGRVYT</sequence>
<dbReference type="Pfam" id="PF20553">
    <property type="entry name" value="Methyltransf_35"/>
    <property type="match status" value="1"/>
</dbReference>
<evidence type="ECO:0000313" key="1">
    <source>
        <dbReference type="EMBL" id="PQO35878.1"/>
    </source>
</evidence>
<dbReference type="OrthoDB" id="9181262at2"/>